<proteinExistence type="predicted"/>
<evidence type="ECO:0000313" key="1">
    <source>
        <dbReference type="EMBL" id="KAF5897248.1"/>
    </source>
</evidence>
<evidence type="ECO:0000313" key="2">
    <source>
        <dbReference type="Proteomes" id="UP000727407"/>
    </source>
</evidence>
<reference evidence="1" key="1">
    <citation type="submission" date="2020-07" db="EMBL/GenBank/DDBJ databases">
        <title>Clarias magur genome sequencing, assembly and annotation.</title>
        <authorList>
            <person name="Kushwaha B."/>
            <person name="Kumar R."/>
            <person name="Das P."/>
            <person name="Joshi C.G."/>
            <person name="Kumar D."/>
            <person name="Nagpure N.S."/>
            <person name="Pandey M."/>
            <person name="Agarwal S."/>
            <person name="Srivastava S."/>
            <person name="Singh M."/>
            <person name="Sahoo L."/>
            <person name="Jayasankar P."/>
            <person name="Meher P.K."/>
            <person name="Koringa P.G."/>
            <person name="Iquebal M.A."/>
            <person name="Das S.P."/>
            <person name="Bit A."/>
            <person name="Patnaik S."/>
            <person name="Patel N."/>
            <person name="Shah T.M."/>
            <person name="Hinsu A."/>
            <person name="Jena J.K."/>
        </authorList>
    </citation>
    <scope>NUCLEOTIDE SEQUENCE</scope>
    <source>
        <strain evidence="1">CIFAMagur01</strain>
        <tissue evidence="1">Testis</tissue>
    </source>
</reference>
<feature type="non-terminal residue" evidence="1">
    <location>
        <position position="1"/>
    </location>
</feature>
<accession>A0A8J4TYS9</accession>
<dbReference type="Proteomes" id="UP000727407">
    <property type="component" value="Unassembled WGS sequence"/>
</dbReference>
<sequence length="94" mass="10556">ISDISQRGAEQNLMSSQWDFLFLMFAPFLDVMASQKHLFKAHVVAQRLIGVLNHPWFEGLHSTRLSFVKGNTLDASAFCLSVYENTAQLLSPSV</sequence>
<name>A0A8J4TYS9_CLAMG</name>
<organism evidence="1 2">
    <name type="scientific">Clarias magur</name>
    <name type="common">Asian catfish</name>
    <name type="synonym">Macropteronotus magur</name>
    <dbReference type="NCBI Taxonomy" id="1594786"/>
    <lineage>
        <taxon>Eukaryota</taxon>
        <taxon>Metazoa</taxon>
        <taxon>Chordata</taxon>
        <taxon>Craniata</taxon>
        <taxon>Vertebrata</taxon>
        <taxon>Euteleostomi</taxon>
        <taxon>Actinopterygii</taxon>
        <taxon>Neopterygii</taxon>
        <taxon>Teleostei</taxon>
        <taxon>Ostariophysi</taxon>
        <taxon>Siluriformes</taxon>
        <taxon>Clariidae</taxon>
        <taxon>Clarias</taxon>
    </lineage>
</organism>
<gene>
    <name evidence="1" type="primary">kup1</name>
    <name evidence="1" type="ORF">DAT39_013039</name>
</gene>
<protein>
    <submittedName>
        <fullName evidence="1">Putative potassium transport system protein kup 1</fullName>
    </submittedName>
</protein>
<keyword evidence="2" id="KW-1185">Reference proteome</keyword>
<comment type="caution">
    <text evidence="1">The sequence shown here is derived from an EMBL/GenBank/DDBJ whole genome shotgun (WGS) entry which is preliminary data.</text>
</comment>
<dbReference type="EMBL" id="QNUK01000243">
    <property type="protein sequence ID" value="KAF5897248.1"/>
    <property type="molecule type" value="Genomic_DNA"/>
</dbReference>
<dbReference type="AlphaFoldDB" id="A0A8J4TYS9"/>